<evidence type="ECO:0000313" key="3">
    <source>
        <dbReference type="Proteomes" id="UP000712600"/>
    </source>
</evidence>
<feature type="region of interest" description="Disordered" evidence="1">
    <location>
        <begin position="56"/>
        <end position="78"/>
    </location>
</feature>
<evidence type="ECO:0000313" key="2">
    <source>
        <dbReference type="EMBL" id="KAF3535966.1"/>
    </source>
</evidence>
<feature type="compositionally biased region" description="Pro residues" evidence="1">
    <location>
        <begin position="61"/>
        <end position="78"/>
    </location>
</feature>
<proteinExistence type="predicted"/>
<gene>
    <name evidence="2" type="ORF">F2Q69_00024352</name>
</gene>
<dbReference type="AlphaFoldDB" id="A0A8S9Q2P7"/>
<evidence type="ECO:0000256" key="1">
    <source>
        <dbReference type="SAM" id="MobiDB-lite"/>
    </source>
</evidence>
<comment type="caution">
    <text evidence="2">The sequence shown here is derived from an EMBL/GenBank/DDBJ whole genome shotgun (WGS) entry which is preliminary data.</text>
</comment>
<dbReference type="EMBL" id="QGKX02001290">
    <property type="protein sequence ID" value="KAF3535966.1"/>
    <property type="molecule type" value="Genomic_DNA"/>
</dbReference>
<name>A0A8S9Q2P7_BRACR</name>
<accession>A0A8S9Q2P7</accession>
<organism evidence="2 3">
    <name type="scientific">Brassica cretica</name>
    <name type="common">Mustard</name>
    <dbReference type="NCBI Taxonomy" id="69181"/>
    <lineage>
        <taxon>Eukaryota</taxon>
        <taxon>Viridiplantae</taxon>
        <taxon>Streptophyta</taxon>
        <taxon>Embryophyta</taxon>
        <taxon>Tracheophyta</taxon>
        <taxon>Spermatophyta</taxon>
        <taxon>Magnoliopsida</taxon>
        <taxon>eudicotyledons</taxon>
        <taxon>Gunneridae</taxon>
        <taxon>Pentapetalae</taxon>
        <taxon>rosids</taxon>
        <taxon>malvids</taxon>
        <taxon>Brassicales</taxon>
        <taxon>Brassicaceae</taxon>
        <taxon>Brassiceae</taxon>
        <taxon>Brassica</taxon>
    </lineage>
</organism>
<reference evidence="2" key="1">
    <citation type="submission" date="2019-12" db="EMBL/GenBank/DDBJ databases">
        <title>Genome sequencing and annotation of Brassica cretica.</title>
        <authorList>
            <person name="Studholme D.J."/>
            <person name="Sarris P."/>
        </authorList>
    </citation>
    <scope>NUCLEOTIDE SEQUENCE</scope>
    <source>
        <strain evidence="2">PFS-109/04</strain>
        <tissue evidence="2">Leaf</tissue>
    </source>
</reference>
<protein>
    <submittedName>
        <fullName evidence="2">Uncharacterized protein</fullName>
    </submittedName>
</protein>
<dbReference type="Proteomes" id="UP000712600">
    <property type="component" value="Unassembled WGS sequence"/>
</dbReference>
<sequence>MLKKVVLVIAHSFYSSLKFFPTSCYPRAFNGDTISSSSYSSNGQPLGGLNRIKADNKRPLAPLPSSLPPLPPPHLLLR</sequence>